<dbReference type="EMBL" id="QPMH01000003">
    <property type="protein sequence ID" value="RDD63133.1"/>
    <property type="molecule type" value="Genomic_DNA"/>
</dbReference>
<reference evidence="2 3" key="1">
    <citation type="submission" date="2018-07" db="EMBL/GenBank/DDBJ databases">
        <title>Venubactetium sediminum gen. nov., sp. nov., isolated from a marine solar saltern.</title>
        <authorList>
            <person name="Wang S."/>
        </authorList>
    </citation>
    <scope>NUCLEOTIDE SEQUENCE [LARGE SCALE GENOMIC DNA]</scope>
    <source>
        <strain evidence="2 3">WD2A32</strain>
    </source>
</reference>
<dbReference type="AlphaFoldDB" id="A0A369TCS1"/>
<evidence type="ECO:0000256" key="1">
    <source>
        <dbReference type="SAM" id="Phobius"/>
    </source>
</evidence>
<feature type="transmembrane region" description="Helical" evidence="1">
    <location>
        <begin position="37"/>
        <end position="55"/>
    </location>
</feature>
<name>A0A369TCS1_9PROT</name>
<feature type="transmembrane region" description="Helical" evidence="1">
    <location>
        <begin position="6"/>
        <end position="25"/>
    </location>
</feature>
<protein>
    <submittedName>
        <fullName evidence="2">Uncharacterized protein</fullName>
    </submittedName>
</protein>
<keyword evidence="1" id="KW-0812">Transmembrane</keyword>
<dbReference type="Proteomes" id="UP000253941">
    <property type="component" value="Unassembled WGS sequence"/>
</dbReference>
<gene>
    <name evidence="2" type="ORF">DRB17_05010</name>
</gene>
<proteinExistence type="predicted"/>
<evidence type="ECO:0000313" key="2">
    <source>
        <dbReference type="EMBL" id="RDD63133.1"/>
    </source>
</evidence>
<keyword evidence="1" id="KW-1133">Transmembrane helix</keyword>
<keyword evidence="1" id="KW-0472">Membrane</keyword>
<sequence length="61" mass="6698">MFNGWHIVAARALTNLYVARSFALFRAKLAIQTDHRARLMAVAAAIIIGVPLMAVPRSMGF</sequence>
<comment type="caution">
    <text evidence="2">The sequence shown here is derived from an EMBL/GenBank/DDBJ whole genome shotgun (WGS) entry which is preliminary data.</text>
</comment>
<accession>A0A369TCS1</accession>
<keyword evidence="3" id="KW-1185">Reference proteome</keyword>
<evidence type="ECO:0000313" key="3">
    <source>
        <dbReference type="Proteomes" id="UP000253941"/>
    </source>
</evidence>
<organism evidence="2 3">
    <name type="scientific">Ferruginivarius sediminum</name>
    <dbReference type="NCBI Taxonomy" id="2661937"/>
    <lineage>
        <taxon>Bacteria</taxon>
        <taxon>Pseudomonadati</taxon>
        <taxon>Pseudomonadota</taxon>
        <taxon>Alphaproteobacteria</taxon>
        <taxon>Rhodospirillales</taxon>
        <taxon>Rhodospirillaceae</taxon>
        <taxon>Ferruginivarius</taxon>
    </lineage>
</organism>